<evidence type="ECO:0000256" key="3">
    <source>
        <dbReference type="ARBA" id="ARBA00010311"/>
    </source>
</evidence>
<dbReference type="InterPro" id="IPR016201">
    <property type="entry name" value="PSI"/>
</dbReference>
<dbReference type="GO" id="GO:0030154">
    <property type="term" value="P:cell differentiation"/>
    <property type="evidence" value="ECO:0007669"/>
    <property type="project" value="UniProtKB-KW"/>
</dbReference>
<comment type="similarity">
    <text evidence="3">Belongs to the FAM178 family.</text>
</comment>
<feature type="compositionally biased region" description="Polar residues" evidence="16">
    <location>
        <begin position="100"/>
        <end position="118"/>
    </location>
</feature>
<accession>A0A8J6G5D5</accession>
<dbReference type="InterPro" id="IPR044276">
    <property type="entry name" value="CANIN_dom"/>
</dbReference>
<keyword evidence="11" id="KW-0472">Membrane</keyword>
<feature type="domain" description="Sema" evidence="17">
    <location>
        <begin position="861"/>
        <end position="1329"/>
    </location>
</feature>
<evidence type="ECO:0000313" key="18">
    <source>
        <dbReference type="EMBL" id="KAH0504514.1"/>
    </source>
</evidence>
<dbReference type="InterPro" id="IPR036352">
    <property type="entry name" value="Semap_dom_sf"/>
</dbReference>
<comment type="caution">
    <text evidence="15">Lacks conserved residue(s) required for the propagation of feature annotation.</text>
</comment>
<dbReference type="Pfam" id="PF01437">
    <property type="entry name" value="PSI"/>
    <property type="match status" value="1"/>
</dbReference>
<evidence type="ECO:0000256" key="6">
    <source>
        <dbReference type="ARBA" id="ARBA00022692"/>
    </source>
</evidence>
<dbReference type="InterPro" id="IPR026161">
    <property type="entry name" value="FAM178"/>
</dbReference>
<keyword evidence="8" id="KW-0221">Differentiation</keyword>
<dbReference type="GO" id="GO:0005634">
    <property type="term" value="C:nucleus"/>
    <property type="evidence" value="ECO:0007669"/>
    <property type="project" value="TreeGrafter"/>
</dbReference>
<feature type="compositionally biased region" description="Polar residues" evidence="16">
    <location>
        <begin position="156"/>
        <end position="167"/>
    </location>
</feature>
<dbReference type="SUPFAM" id="SSF103575">
    <property type="entry name" value="Plexin repeat"/>
    <property type="match status" value="1"/>
</dbReference>
<keyword evidence="14" id="KW-0393">Immunoglobulin domain</keyword>
<comment type="caution">
    <text evidence="18">The sequence shown here is derived from an EMBL/GenBank/DDBJ whole genome shotgun (WGS) entry which is preliminary data.</text>
</comment>
<dbReference type="SMART" id="SM00630">
    <property type="entry name" value="Sema"/>
    <property type="match status" value="1"/>
</dbReference>
<feature type="compositionally biased region" description="Polar residues" evidence="16">
    <location>
        <begin position="288"/>
        <end position="298"/>
    </location>
</feature>
<dbReference type="EMBL" id="JAATJU010025000">
    <property type="protein sequence ID" value="KAH0504514.1"/>
    <property type="molecule type" value="Genomic_DNA"/>
</dbReference>
<organism evidence="18 19">
    <name type="scientific">Microtus ochrogaster</name>
    <name type="common">Prairie vole</name>
    <dbReference type="NCBI Taxonomy" id="79684"/>
    <lineage>
        <taxon>Eukaryota</taxon>
        <taxon>Metazoa</taxon>
        <taxon>Chordata</taxon>
        <taxon>Craniata</taxon>
        <taxon>Vertebrata</taxon>
        <taxon>Euteleostomi</taxon>
        <taxon>Mammalia</taxon>
        <taxon>Eutheria</taxon>
        <taxon>Euarchontoglires</taxon>
        <taxon>Glires</taxon>
        <taxon>Rodentia</taxon>
        <taxon>Myomorpha</taxon>
        <taxon>Muroidea</taxon>
        <taxon>Cricetidae</taxon>
        <taxon>Arvicolinae</taxon>
        <taxon>Microtus</taxon>
    </lineage>
</organism>
<dbReference type="Proteomes" id="UP000710432">
    <property type="component" value="Unassembled WGS sequence"/>
</dbReference>
<evidence type="ECO:0000256" key="1">
    <source>
        <dbReference type="ARBA" id="ARBA00004479"/>
    </source>
</evidence>
<evidence type="ECO:0000256" key="8">
    <source>
        <dbReference type="ARBA" id="ARBA00022782"/>
    </source>
</evidence>
<feature type="compositionally biased region" description="Basic and acidic residues" evidence="16">
    <location>
        <begin position="85"/>
        <end position="99"/>
    </location>
</feature>
<evidence type="ECO:0000256" key="10">
    <source>
        <dbReference type="ARBA" id="ARBA00022989"/>
    </source>
</evidence>
<keyword evidence="12" id="KW-1015">Disulfide bond</keyword>
<dbReference type="InterPro" id="IPR015943">
    <property type="entry name" value="WD40/YVTN_repeat-like_dom_sf"/>
</dbReference>
<reference evidence="18" key="1">
    <citation type="submission" date="2020-03" db="EMBL/GenBank/DDBJ databases">
        <title>Studies in the Genomics of Life Span.</title>
        <authorList>
            <person name="Glass D."/>
        </authorList>
    </citation>
    <scope>NUCLEOTIDE SEQUENCE</scope>
    <source>
        <strain evidence="18">LTLLF</strain>
        <tissue evidence="18">Muscle</tissue>
    </source>
</reference>
<feature type="compositionally biased region" description="Low complexity" evidence="16">
    <location>
        <begin position="53"/>
        <end position="62"/>
    </location>
</feature>
<evidence type="ECO:0000256" key="11">
    <source>
        <dbReference type="ARBA" id="ARBA00023136"/>
    </source>
</evidence>
<dbReference type="GO" id="GO:0007399">
    <property type="term" value="P:nervous system development"/>
    <property type="evidence" value="ECO:0007669"/>
    <property type="project" value="UniProtKB-KW"/>
</dbReference>
<dbReference type="Pfam" id="PF01403">
    <property type="entry name" value="Sema"/>
    <property type="match status" value="1"/>
</dbReference>
<dbReference type="GO" id="GO:0035861">
    <property type="term" value="C:site of double-strand break"/>
    <property type="evidence" value="ECO:0007669"/>
    <property type="project" value="TreeGrafter"/>
</dbReference>
<gene>
    <name evidence="18" type="ORF">LTLLF_182130</name>
</gene>
<dbReference type="Gene3D" id="2.130.10.10">
    <property type="entry name" value="YVTN repeat-like/Quinoprotein amine dehydrogenase"/>
    <property type="match status" value="1"/>
</dbReference>
<dbReference type="GO" id="GO:2000781">
    <property type="term" value="P:positive regulation of double-strand break repair"/>
    <property type="evidence" value="ECO:0007669"/>
    <property type="project" value="TreeGrafter"/>
</dbReference>
<dbReference type="FunFam" id="2.130.10.10:FF:000033">
    <property type="entry name" value="Semaphorin 4B"/>
    <property type="match status" value="1"/>
</dbReference>
<evidence type="ECO:0000256" key="13">
    <source>
        <dbReference type="ARBA" id="ARBA00023180"/>
    </source>
</evidence>
<name>A0A8J6G5D5_MICOH</name>
<keyword evidence="7" id="KW-0732">Signal</keyword>
<keyword evidence="4" id="KW-0217">Developmental protein</keyword>
<dbReference type="PANTHER" id="PTHR16046">
    <property type="entry name" value="SMC5-SMC6 COMPLEX LOCALIZATION FACTOR 2"/>
    <property type="match status" value="1"/>
</dbReference>
<dbReference type="SUPFAM" id="SSF101912">
    <property type="entry name" value="Sema domain"/>
    <property type="match status" value="1"/>
</dbReference>
<keyword evidence="10" id="KW-1133">Transmembrane helix</keyword>
<feature type="compositionally biased region" description="Basic and acidic residues" evidence="16">
    <location>
        <begin position="192"/>
        <end position="212"/>
    </location>
</feature>
<dbReference type="GO" id="GO:0016020">
    <property type="term" value="C:membrane"/>
    <property type="evidence" value="ECO:0007669"/>
    <property type="project" value="UniProtKB-SubCell"/>
</dbReference>
<evidence type="ECO:0000256" key="2">
    <source>
        <dbReference type="ARBA" id="ARBA00009492"/>
    </source>
</evidence>
<feature type="region of interest" description="Disordered" evidence="16">
    <location>
        <begin position="1"/>
        <end position="447"/>
    </location>
</feature>
<dbReference type="Pfam" id="PF14816">
    <property type="entry name" value="CANIN"/>
    <property type="match status" value="1"/>
</dbReference>
<sequence length="1451" mass="163172">MKARKKKHRSPERRKSLFIHESNREKNERDRGKTNEDSRKQAQETEGDIFKNSSRSVSSRSSLPRHHPGESPLGARFQLSLASYCREREQKKLRKEQMEQRINSENSFSETSLKSSNIGKKCKPRHEHNKQNDAVPGKSNLSNLENGHLSRKRSSSDSWELSGSKQNKLSDKRKRNSVDSDLKSTKESIIPKAKESFLEKRPDTSHQKEKFIRHIALKTPGGVLRLEDIAKEPDDETERSSADLAPSNSGHHSSRNSDQVHAASTKETKIQKPHLPLPQEKSAIKRASNLQKSKTAGSVPSKETKLPLLSHVPSAVSSRVPLNAKNCALPVPKKDKERSSSKEHSGHSAESSKHKEHKAKTIKAVYNESSGKSSGGSLHSEYSPPTESPPAALEVVPRVPSPAAPSDKESSGNSNAGSSALTRKFRGDFDSDEESLGYNLESDEEEETLKSLEEIMALNFNQTPPASGKPPAFSKGLRSQSSDYIEYSQSGTYTNTLERLVKEMEDTQRLDELQKQLQEDIRQGRGIKSPIRIGDQDSTDDEDGLLEEHREFLKKFSVTIDAIPDHHPGEEIFNFLNSGKIFNQYTLDLRDSGFIGESAVEKLILKSGKTDQIFLTTQGFLTSAYHYVQCPVPVLKWLFRVHELCVGINELSSHPHNLLWLVQLVPNWTSRGRQLRQCLSLVIISKLLDEKHEDIPNANNLQISVLHRYLVQMKPSDLLKKMVLKKRAEQPNGTIDDSLHLELEKQKHFVLLCGALEKHVKCDIREDARLFYRTKDTFEFDRLAKSVCSRCQVQRGSFMTSGCQILNRSTAAEIQSEKDLFKRVTVGSSRCYGTQLCDEAVKAGPGPSLRRPPRELDATPRMTISYEELSRIRHFRGQAQNYSTLLLEEASERLLVGARGALFSLSARDIGDGAHKEIHWEASPEMQSKCRQKGKNNQTECFNHVRFLQRLNATHFYACGTHAFQPLCAAIDAEAFILPTNFEEGKEKCPYDPARGFTGLIIDGGLYTATRYEFRSIPDIRRSRHPHSLRTEEAPMHWLNDAEFVFSVLVRESKASAVGDDDKIYYFFMEREEGSSSFTQSRSSHRVARVARVCKGDLGGKKILQKKWTSFLKARLICHIPQYETLRCVCSLDADMSVHTHFYAVFTLTTQWKTLEASAICRYDLAEMQAVFTGPFMEYQDGARRWGRYEGGVPEPRPGSCITDSLRRRGYNSSQDLPSLVLDFVKLHPLMARPVVPTRGRPLLLKRNVRYTQLTGTHVSTPAGPTYDLLFLGTADGWIHKAVVLGSGMHIIEETQVFREPQSVDSLVISPLQHSLYVGAASGVIQFPLSSCSRYRSCYDCILARDPYCGWDSSTHACMVATTVANRTALIQDIERGNRGCEGSRDTAELTNGLVALPSRLRRMNGSSYVLLRQSNNGVPAGPCSFAEELSRILEKRKHTQLVEQLDESSV</sequence>
<keyword evidence="6" id="KW-0812">Transmembrane</keyword>
<dbReference type="PROSITE" id="PS51004">
    <property type="entry name" value="SEMA"/>
    <property type="match status" value="1"/>
</dbReference>
<dbReference type="InterPro" id="IPR002165">
    <property type="entry name" value="Plexin_repeat"/>
</dbReference>
<keyword evidence="9" id="KW-0524">Neurogenesis</keyword>
<feature type="compositionally biased region" description="Basic and acidic residues" evidence="16">
    <location>
        <begin position="21"/>
        <end position="43"/>
    </location>
</feature>
<dbReference type="GO" id="GO:0006974">
    <property type="term" value="P:DNA damage response"/>
    <property type="evidence" value="ECO:0007669"/>
    <property type="project" value="TreeGrafter"/>
</dbReference>
<feature type="compositionally biased region" description="Basic and acidic residues" evidence="16">
    <location>
        <begin position="332"/>
        <end position="353"/>
    </location>
</feature>
<evidence type="ECO:0000256" key="4">
    <source>
        <dbReference type="ARBA" id="ARBA00022473"/>
    </source>
</evidence>
<evidence type="ECO:0000256" key="12">
    <source>
        <dbReference type="ARBA" id="ARBA00023157"/>
    </source>
</evidence>
<dbReference type="Gene3D" id="3.30.1680.10">
    <property type="entry name" value="ligand-binding face of the semaphorins, domain 2"/>
    <property type="match status" value="1"/>
</dbReference>
<dbReference type="PANTHER" id="PTHR16046:SF10">
    <property type="entry name" value="SMC5-SMC6 COMPLEX LOCALIZATION FACTOR PROTEIN 2"/>
    <property type="match status" value="1"/>
</dbReference>
<evidence type="ECO:0000256" key="14">
    <source>
        <dbReference type="ARBA" id="ARBA00023319"/>
    </source>
</evidence>
<evidence type="ECO:0000256" key="5">
    <source>
        <dbReference type="ARBA" id="ARBA00022553"/>
    </source>
</evidence>
<evidence type="ECO:0000256" key="9">
    <source>
        <dbReference type="ARBA" id="ARBA00022902"/>
    </source>
</evidence>
<evidence type="ECO:0000313" key="19">
    <source>
        <dbReference type="Proteomes" id="UP000710432"/>
    </source>
</evidence>
<proteinExistence type="inferred from homology"/>
<feature type="compositionally biased region" description="Acidic residues" evidence="16">
    <location>
        <begin position="430"/>
        <end position="447"/>
    </location>
</feature>
<comment type="similarity">
    <text evidence="2">Belongs to the semaphorin family.</text>
</comment>
<keyword evidence="13" id="KW-0325">Glycoprotein</keyword>
<dbReference type="SMART" id="SM00423">
    <property type="entry name" value="PSI"/>
    <property type="match status" value="1"/>
</dbReference>
<feature type="compositionally biased region" description="Polar residues" evidence="16">
    <location>
        <begin position="246"/>
        <end position="259"/>
    </location>
</feature>
<evidence type="ECO:0000256" key="16">
    <source>
        <dbReference type="SAM" id="MobiDB-lite"/>
    </source>
</evidence>
<evidence type="ECO:0000259" key="17">
    <source>
        <dbReference type="PROSITE" id="PS51004"/>
    </source>
</evidence>
<dbReference type="GO" id="GO:1990166">
    <property type="term" value="P:protein localization to site of double-strand break"/>
    <property type="evidence" value="ECO:0007669"/>
    <property type="project" value="TreeGrafter"/>
</dbReference>
<feature type="compositionally biased region" description="Basic residues" evidence="16">
    <location>
        <begin position="1"/>
        <end position="12"/>
    </location>
</feature>
<keyword evidence="5" id="KW-0597">Phosphoprotein</keyword>
<dbReference type="FunFam" id="3.30.1680.10:FF:000023">
    <property type="entry name" value="semaphorin-4G isoform X2"/>
    <property type="match status" value="1"/>
</dbReference>
<evidence type="ECO:0000256" key="15">
    <source>
        <dbReference type="PROSITE-ProRule" id="PRU00352"/>
    </source>
</evidence>
<protein>
    <submittedName>
        <fullName evidence="18">Semaphorin-4G</fullName>
    </submittedName>
</protein>
<feature type="compositionally biased region" description="Basic and acidic residues" evidence="16">
    <location>
        <begin position="176"/>
        <end position="186"/>
    </location>
</feature>
<comment type="subcellular location">
    <subcellularLocation>
        <location evidence="1">Membrane</location>
        <topology evidence="1">Single-pass type I membrane protein</topology>
    </subcellularLocation>
</comment>
<evidence type="ECO:0000256" key="7">
    <source>
        <dbReference type="ARBA" id="ARBA00022729"/>
    </source>
</evidence>
<feature type="compositionally biased region" description="Low complexity" evidence="16">
    <location>
        <begin position="411"/>
        <end position="420"/>
    </location>
</feature>
<dbReference type="InterPro" id="IPR001627">
    <property type="entry name" value="Semap_dom"/>
</dbReference>